<dbReference type="Proteomes" id="UP001519863">
    <property type="component" value="Unassembled WGS sequence"/>
</dbReference>
<feature type="region of interest" description="Disordered" evidence="1">
    <location>
        <begin position="1"/>
        <end position="43"/>
    </location>
</feature>
<reference evidence="3 4" key="1">
    <citation type="journal article" date="2013" name="Antonie Van Leeuwenhoek">
        <title>Actinoplanes hulinensis sp. nov., a novel actinomycete isolated from soybean root (Glycine max (L.) Merr).</title>
        <authorList>
            <person name="Shen Y."/>
            <person name="Liu C."/>
            <person name="Wang X."/>
            <person name="Zhao J."/>
            <person name="Jia F."/>
            <person name="Zhang Y."/>
            <person name="Wang L."/>
            <person name="Yang D."/>
            <person name="Xiang W."/>
        </authorList>
    </citation>
    <scope>NUCLEOTIDE SEQUENCE [LARGE SCALE GENOMIC DNA]</scope>
    <source>
        <strain evidence="3 4">NEAU-M9</strain>
    </source>
</reference>
<feature type="domain" description="DUF732" evidence="2">
    <location>
        <begin position="146"/>
        <end position="197"/>
    </location>
</feature>
<keyword evidence="4" id="KW-1185">Reference proteome</keyword>
<proteinExistence type="predicted"/>
<evidence type="ECO:0000313" key="4">
    <source>
        <dbReference type="Proteomes" id="UP001519863"/>
    </source>
</evidence>
<name>A0ABS7B9P7_9ACTN</name>
<accession>A0ABS7B9P7</accession>
<evidence type="ECO:0000256" key="1">
    <source>
        <dbReference type="SAM" id="MobiDB-lite"/>
    </source>
</evidence>
<evidence type="ECO:0000259" key="2">
    <source>
        <dbReference type="Pfam" id="PF05305"/>
    </source>
</evidence>
<sequence>MSNLTNEPISPSRHRGATEHGAPSELTNKPTGPSRRRGGAGRGTLGRAGLVVLAVVPLLSGCVGASPVPEWKDPQPIGAAPSVTGPVAAVGSAGTGVGPTGAVAAPGSPGVVTGLAPQSDGGVQAATGGEFLDAVRGELPAVAMDRRAEEITELGGQACSSLAAGNPRAEVAAELTEFGLETADARRLVTLARKKLCQP</sequence>
<dbReference type="EMBL" id="JAHXZI010000015">
    <property type="protein sequence ID" value="MBW6437404.1"/>
    <property type="molecule type" value="Genomic_DNA"/>
</dbReference>
<protein>
    <submittedName>
        <fullName evidence="3">DUF732 domain-containing protein</fullName>
    </submittedName>
</protein>
<evidence type="ECO:0000313" key="3">
    <source>
        <dbReference type="EMBL" id="MBW6437404.1"/>
    </source>
</evidence>
<dbReference type="InterPro" id="IPR007969">
    <property type="entry name" value="DUF732"/>
</dbReference>
<organism evidence="3 4">
    <name type="scientific">Actinoplanes hulinensis</name>
    <dbReference type="NCBI Taxonomy" id="1144547"/>
    <lineage>
        <taxon>Bacteria</taxon>
        <taxon>Bacillati</taxon>
        <taxon>Actinomycetota</taxon>
        <taxon>Actinomycetes</taxon>
        <taxon>Micromonosporales</taxon>
        <taxon>Micromonosporaceae</taxon>
        <taxon>Actinoplanes</taxon>
    </lineage>
</organism>
<comment type="caution">
    <text evidence="3">The sequence shown here is derived from an EMBL/GenBank/DDBJ whole genome shotgun (WGS) entry which is preliminary data.</text>
</comment>
<dbReference type="RefSeq" id="WP_220146739.1">
    <property type="nucleotide sequence ID" value="NZ_JAHXZI010000015.1"/>
</dbReference>
<dbReference type="Pfam" id="PF05305">
    <property type="entry name" value="DUF732"/>
    <property type="match status" value="1"/>
</dbReference>
<gene>
    <name evidence="3" type="ORF">KZ829_27085</name>
</gene>